<organism evidence="2">
    <name type="scientific">Rhipicephalus microplus</name>
    <name type="common">Cattle tick</name>
    <name type="synonym">Boophilus microplus</name>
    <dbReference type="NCBI Taxonomy" id="6941"/>
    <lineage>
        <taxon>Eukaryota</taxon>
        <taxon>Metazoa</taxon>
        <taxon>Ecdysozoa</taxon>
        <taxon>Arthropoda</taxon>
        <taxon>Chelicerata</taxon>
        <taxon>Arachnida</taxon>
        <taxon>Acari</taxon>
        <taxon>Parasitiformes</taxon>
        <taxon>Ixodida</taxon>
        <taxon>Ixodoidea</taxon>
        <taxon>Ixodidae</taxon>
        <taxon>Rhipicephalinae</taxon>
        <taxon>Rhipicephalus</taxon>
        <taxon>Boophilus</taxon>
    </lineage>
</organism>
<feature type="domain" description="Retrotransposon gag" evidence="1">
    <location>
        <begin position="25"/>
        <end position="113"/>
    </location>
</feature>
<dbReference type="PANTHER" id="PTHR33194:SF4">
    <property type="entry name" value="CCHC-TYPE DOMAIN-CONTAINING PROTEIN"/>
    <property type="match status" value="1"/>
</dbReference>
<reference evidence="2" key="1">
    <citation type="submission" date="2020-03" db="EMBL/GenBank/DDBJ databases">
        <title>A transcriptome and proteome of the tick Rhipicephalus microplus shaped by the genetic composition of its hosts and developmental stage.</title>
        <authorList>
            <person name="Garcia G.R."/>
            <person name="Ribeiro J.M.C."/>
            <person name="Maruyama S.R."/>
            <person name="Gardinasse L.G."/>
            <person name="Nelson K."/>
            <person name="Ferreira B.R."/>
            <person name="Andrade T.G."/>
            <person name="Santos I.K.F.M."/>
        </authorList>
    </citation>
    <scope>NUCLEOTIDE SEQUENCE</scope>
    <source>
        <strain evidence="2">NSGR</strain>
        <tissue evidence="2">Salivary glands</tissue>
    </source>
</reference>
<accession>A0A6G5A3R4</accession>
<name>A0A6G5A3R4_RHIMP</name>
<evidence type="ECO:0000259" key="1">
    <source>
        <dbReference type="Pfam" id="PF03732"/>
    </source>
</evidence>
<dbReference type="Pfam" id="PF03732">
    <property type="entry name" value="Retrotrans_gag"/>
    <property type="match status" value="1"/>
</dbReference>
<dbReference type="VEuPathDB" id="VectorBase:LOC119173612"/>
<dbReference type="InterPro" id="IPR005162">
    <property type="entry name" value="Retrotrans_gag_dom"/>
</dbReference>
<dbReference type="PANTHER" id="PTHR33194">
    <property type="entry name" value="ZINC KNUCKLE DOMAINCONTAINING PROTEIN"/>
    <property type="match status" value="1"/>
</dbReference>
<protein>
    <submittedName>
        <fullName evidence="2">Putative secreted protein</fullName>
    </submittedName>
</protein>
<evidence type="ECO:0000313" key="2">
    <source>
        <dbReference type="EMBL" id="NIE44677.1"/>
    </source>
</evidence>
<dbReference type="OrthoDB" id="6512026at2759"/>
<dbReference type="AlphaFoldDB" id="A0A6G5A3R4"/>
<proteinExistence type="predicted"/>
<dbReference type="EMBL" id="GIKN01002404">
    <property type="protein sequence ID" value="NIE44677.1"/>
    <property type="molecule type" value="Transcribed_RNA"/>
</dbReference>
<sequence>MARIIRAHQQALQVGLMLMLANSLFYLRGTARAWYETHEEELTSWDTCKQKLRDLFGRSVARQMAARQDLASRVQSSMESYVTYIQDVLALCRKTDKNMSEADKISNVLKGIADDAFNILMCKNCTTVDSIISECRRFEQAKSRRITHHIARLPNTAATSSCEDSAAPRSLAPPANIARIVRQELEAMAPASYQPPAQDNWATASLIQAVVRQEFDNLGVQVPQPDRLMPQPMSTPV</sequence>